<dbReference type="InterPro" id="IPR013780">
    <property type="entry name" value="Glyco_hydro_b"/>
</dbReference>
<sequence>MHTSEEIHPDQIGIEDTQAYRSLGPMTGSSSHESGASFTVCGKGGNLSFWRVSPQVLRVACSLHGDSAQMVPSQALLPQRSLEGFDIKDHQRELIIRTGEFHVVLDKETLSIQIRHGSDLDCGNYSFSYTESRLRCRGGMKEEAAIFGLGETTGYLNKRGDRYTMWNSDILDPHVPDMESLYQSIPLLIHHTGQSSLGLFIDHPGRMTVDMRESGDNYDVETIDGEMDLYIIAGEGLREVVSSYTALTGRMQIPPLWSLGYQQSRFSYMNQDEVLELARTFRAKEIPCDVIYLDIHYMDNYKVFSFDPEQFPDPEGMMNELAQMGLRVVPVVNPGVKIDEGYKVYEEGVAERHFCQLPDGELYRGHVWPGPSMFPDFTEERTREWWGALHQFYVDHGISGIWNDMNEPSVFNSPTKTMDEEVLHGNNGQPRTHGELHNLYGMLMCKATKEGLDTLLQGERSFVLTRAGYAGIQRYAAVWTGDNRSYWQHMEMFMAMGMNLGLSGVAFCGADVGGFMHHASGELLVRWTQLGAFTPFFRNHSAIESRKQEPWSFGEQVEEICRKFIELRYSLLPYMYTLFHEAAETGLPVMRPLVLEYPQDRQTFNLSDQFLLGGQLLVAPICRPGAEHRSVYLPEGVWYDYWTGSRHEGGYHHLAHAAIDRIPLFVKSGAVIPMTSGLQHTEGAVWTNLNVHIYGKGIGTDPGQSVTGEYTLYEDDGITHAYEAGEFSRLKVDFLESNGVMEISAGYDYAAISGSGNEREILFTIHQLSFIPEKIEGLNEARSLSHLEVQTAGWYYDRQGNHLFVKVPLMAGHGVKVSVLG</sequence>
<gene>
    <name evidence="9" type="ORF">EJP77_17120</name>
</gene>
<dbReference type="SUPFAM" id="SSF51445">
    <property type="entry name" value="(Trans)glycosidases"/>
    <property type="match status" value="1"/>
</dbReference>
<evidence type="ECO:0000256" key="2">
    <source>
        <dbReference type="ARBA" id="ARBA00022801"/>
    </source>
</evidence>
<comment type="caution">
    <text evidence="9">The sequence shown here is derived from an EMBL/GenBank/DDBJ whole genome shotgun (WGS) entry which is preliminary data.</text>
</comment>
<dbReference type="GO" id="GO:0030246">
    <property type="term" value="F:carbohydrate binding"/>
    <property type="evidence" value="ECO:0007669"/>
    <property type="project" value="InterPro"/>
</dbReference>
<dbReference type="InterPro" id="IPR048395">
    <property type="entry name" value="Glyco_hydro_31_C"/>
</dbReference>
<dbReference type="Pfam" id="PF17137">
    <property type="entry name" value="DUF5110"/>
    <property type="match status" value="1"/>
</dbReference>
<dbReference type="Pfam" id="PF21365">
    <property type="entry name" value="Glyco_hydro_31_3rd"/>
    <property type="match status" value="1"/>
</dbReference>
<evidence type="ECO:0000256" key="4">
    <source>
        <dbReference type="RuleBase" id="RU361185"/>
    </source>
</evidence>
<evidence type="ECO:0000259" key="6">
    <source>
        <dbReference type="Pfam" id="PF13802"/>
    </source>
</evidence>
<dbReference type="PROSITE" id="PS00129">
    <property type="entry name" value="GLYCOSYL_HYDROL_F31_1"/>
    <property type="match status" value="1"/>
</dbReference>
<evidence type="ECO:0000313" key="10">
    <source>
        <dbReference type="Proteomes" id="UP000272464"/>
    </source>
</evidence>
<dbReference type="PANTHER" id="PTHR22762">
    <property type="entry name" value="ALPHA-GLUCOSIDASE"/>
    <property type="match status" value="1"/>
</dbReference>
<dbReference type="RefSeq" id="WP_127200468.1">
    <property type="nucleotide sequence ID" value="NZ_RZNX01000009.1"/>
</dbReference>
<dbReference type="OrthoDB" id="176168at2"/>
<evidence type="ECO:0000259" key="8">
    <source>
        <dbReference type="Pfam" id="PF21365"/>
    </source>
</evidence>
<evidence type="ECO:0000313" key="9">
    <source>
        <dbReference type="EMBL" id="RUT28714.1"/>
    </source>
</evidence>
<dbReference type="Pfam" id="PF01055">
    <property type="entry name" value="Glyco_hydro_31_2nd"/>
    <property type="match status" value="1"/>
</dbReference>
<dbReference type="Proteomes" id="UP000272464">
    <property type="component" value="Unassembled WGS sequence"/>
</dbReference>
<evidence type="ECO:0000259" key="7">
    <source>
        <dbReference type="Pfam" id="PF17137"/>
    </source>
</evidence>
<dbReference type="InterPro" id="IPR025887">
    <property type="entry name" value="Glyco_hydro_31_N_dom"/>
</dbReference>
<dbReference type="Gene3D" id="3.20.20.80">
    <property type="entry name" value="Glycosidases"/>
    <property type="match status" value="1"/>
</dbReference>
<organism evidence="9 10">
    <name type="scientific">Paenibacillus zeisoli</name>
    <dbReference type="NCBI Taxonomy" id="2496267"/>
    <lineage>
        <taxon>Bacteria</taxon>
        <taxon>Bacillati</taxon>
        <taxon>Bacillota</taxon>
        <taxon>Bacilli</taxon>
        <taxon>Bacillales</taxon>
        <taxon>Paenibacillaceae</taxon>
        <taxon>Paenibacillus</taxon>
    </lineage>
</organism>
<dbReference type="Gene3D" id="2.60.40.1760">
    <property type="entry name" value="glycosyl hydrolase (family 31)"/>
    <property type="match status" value="1"/>
</dbReference>
<comment type="similarity">
    <text evidence="1 4">Belongs to the glycosyl hydrolase 31 family.</text>
</comment>
<dbReference type="GO" id="GO:0004553">
    <property type="term" value="F:hydrolase activity, hydrolyzing O-glycosyl compounds"/>
    <property type="evidence" value="ECO:0007669"/>
    <property type="project" value="InterPro"/>
</dbReference>
<dbReference type="InterPro" id="IPR033403">
    <property type="entry name" value="DUF5110"/>
</dbReference>
<dbReference type="InterPro" id="IPR030458">
    <property type="entry name" value="Glyco_hydro_31_AS"/>
</dbReference>
<protein>
    <submittedName>
        <fullName evidence="9">DUF5110 domain-containing protein</fullName>
    </submittedName>
</protein>
<keyword evidence="10" id="KW-1185">Reference proteome</keyword>
<evidence type="ECO:0000256" key="1">
    <source>
        <dbReference type="ARBA" id="ARBA00007806"/>
    </source>
</evidence>
<reference evidence="9 10" key="1">
    <citation type="submission" date="2018-12" db="EMBL/GenBank/DDBJ databases">
        <authorList>
            <person name="Sun L."/>
            <person name="Chen Z."/>
        </authorList>
    </citation>
    <scope>NUCLEOTIDE SEQUENCE [LARGE SCALE GENOMIC DNA]</scope>
    <source>
        <strain evidence="9 10">3-5-3</strain>
    </source>
</reference>
<evidence type="ECO:0000256" key="3">
    <source>
        <dbReference type="ARBA" id="ARBA00023295"/>
    </source>
</evidence>
<keyword evidence="3 4" id="KW-0326">Glycosidase</keyword>
<dbReference type="Gene3D" id="2.60.40.1180">
    <property type="entry name" value="Golgi alpha-mannosidase II"/>
    <property type="match status" value="2"/>
</dbReference>
<feature type="domain" description="Glycoside hydrolase family 31 TIM barrel" evidence="5">
    <location>
        <begin position="252"/>
        <end position="578"/>
    </location>
</feature>
<evidence type="ECO:0000259" key="5">
    <source>
        <dbReference type="Pfam" id="PF01055"/>
    </source>
</evidence>
<feature type="domain" description="DUF5110" evidence="7">
    <location>
        <begin position="689"/>
        <end position="745"/>
    </location>
</feature>
<dbReference type="Pfam" id="PF13802">
    <property type="entry name" value="Gal_mutarotas_2"/>
    <property type="match status" value="1"/>
</dbReference>
<dbReference type="GO" id="GO:0005975">
    <property type="term" value="P:carbohydrate metabolic process"/>
    <property type="evidence" value="ECO:0007669"/>
    <property type="project" value="InterPro"/>
</dbReference>
<dbReference type="CDD" id="cd06604">
    <property type="entry name" value="GH31_glucosidase_II_MalA"/>
    <property type="match status" value="1"/>
</dbReference>
<keyword evidence="2 4" id="KW-0378">Hydrolase</keyword>
<dbReference type="PANTHER" id="PTHR22762:SF166">
    <property type="entry name" value="ALPHA-GLUCOSIDASE"/>
    <property type="match status" value="1"/>
</dbReference>
<name>A0A433X3T0_9BACL</name>
<dbReference type="InterPro" id="IPR011013">
    <property type="entry name" value="Gal_mutarotase_sf_dom"/>
</dbReference>
<dbReference type="SUPFAM" id="SSF51011">
    <property type="entry name" value="Glycosyl hydrolase domain"/>
    <property type="match status" value="1"/>
</dbReference>
<dbReference type="InterPro" id="IPR017853">
    <property type="entry name" value="GH"/>
</dbReference>
<accession>A0A433X3T0</accession>
<dbReference type="SUPFAM" id="SSF74650">
    <property type="entry name" value="Galactose mutarotase-like"/>
    <property type="match status" value="1"/>
</dbReference>
<dbReference type="CDD" id="cd14752">
    <property type="entry name" value="GH31_N"/>
    <property type="match status" value="1"/>
</dbReference>
<feature type="domain" description="Glycosyl hydrolase family 31 C-terminal" evidence="8">
    <location>
        <begin position="586"/>
        <end position="672"/>
    </location>
</feature>
<feature type="domain" description="Glycoside hydrolase family 31 N-terminal" evidence="6">
    <location>
        <begin position="52"/>
        <end position="210"/>
    </location>
</feature>
<dbReference type="InterPro" id="IPR000322">
    <property type="entry name" value="Glyco_hydro_31_TIM"/>
</dbReference>
<dbReference type="EMBL" id="RZNX01000009">
    <property type="protein sequence ID" value="RUT28714.1"/>
    <property type="molecule type" value="Genomic_DNA"/>
</dbReference>
<dbReference type="AlphaFoldDB" id="A0A433X3T0"/>
<proteinExistence type="inferred from homology"/>